<dbReference type="OrthoDB" id="377540at2759"/>
<feature type="compositionally biased region" description="Basic residues" evidence="1">
    <location>
        <begin position="525"/>
        <end position="535"/>
    </location>
</feature>
<reference evidence="2 3" key="1">
    <citation type="submission" date="2013-11" db="EMBL/GenBank/DDBJ databases">
        <title>The Genome Sequence of Plasmodium yoelii 17X.</title>
        <authorList>
            <consortium name="The Broad Institute Genomics Platform"/>
            <consortium name="The Broad Institute Genome Sequencing Center for Infectious Disease"/>
            <person name="Neafsey D."/>
            <person name="Adams J."/>
            <person name="Walker B."/>
            <person name="Young S.K."/>
            <person name="Zeng Q."/>
            <person name="Gargeya S."/>
            <person name="Fitzgerald M."/>
            <person name="Haas B."/>
            <person name="Abouelleil A."/>
            <person name="Alvarado L."/>
            <person name="Chapman S.B."/>
            <person name="Gainer-Dewar J."/>
            <person name="Goldberg J."/>
            <person name="Griggs A."/>
            <person name="Gujja S."/>
            <person name="Hansen M."/>
            <person name="Howarth C."/>
            <person name="Imamovic A."/>
            <person name="Ireland A."/>
            <person name="Larimer J."/>
            <person name="McCowan C."/>
            <person name="Murphy C."/>
            <person name="Pearson M."/>
            <person name="Poon T.W."/>
            <person name="Priest M."/>
            <person name="Roberts A."/>
            <person name="Saif S."/>
            <person name="Shea T."/>
            <person name="Sykes S."/>
            <person name="Wortman J."/>
            <person name="Nusbaum C."/>
            <person name="Birren B."/>
        </authorList>
    </citation>
    <scope>NUCLEOTIDE SEQUENCE [LARGE SCALE GENOMIC DNA]</scope>
    <source>
        <strain evidence="2 3">17X</strain>
    </source>
</reference>
<accession>V7PIF8</accession>
<evidence type="ECO:0000256" key="1">
    <source>
        <dbReference type="SAM" id="MobiDB-lite"/>
    </source>
</evidence>
<feature type="region of interest" description="Disordered" evidence="1">
    <location>
        <begin position="707"/>
        <end position="737"/>
    </location>
</feature>
<gene>
    <name evidence="2" type="ORF">YYC_03463</name>
</gene>
<organism evidence="2 3">
    <name type="scientific">Plasmodium yoelii 17X</name>
    <dbReference type="NCBI Taxonomy" id="1323249"/>
    <lineage>
        <taxon>Eukaryota</taxon>
        <taxon>Sar</taxon>
        <taxon>Alveolata</taxon>
        <taxon>Apicomplexa</taxon>
        <taxon>Aconoidasida</taxon>
        <taxon>Haemosporida</taxon>
        <taxon>Plasmodiidae</taxon>
        <taxon>Plasmodium</taxon>
        <taxon>Plasmodium (Vinckeia)</taxon>
    </lineage>
</organism>
<dbReference type="EMBL" id="KI635767">
    <property type="protein sequence ID" value="ETB59214.1"/>
    <property type="molecule type" value="Genomic_DNA"/>
</dbReference>
<protein>
    <submittedName>
        <fullName evidence="2">Uncharacterized protein</fullName>
    </submittedName>
</protein>
<evidence type="ECO:0000313" key="3">
    <source>
        <dbReference type="Proteomes" id="UP000018538"/>
    </source>
</evidence>
<feature type="compositionally biased region" description="Low complexity" evidence="1">
    <location>
        <begin position="718"/>
        <end position="733"/>
    </location>
</feature>
<feature type="region of interest" description="Disordered" evidence="1">
    <location>
        <begin position="521"/>
        <end position="543"/>
    </location>
</feature>
<keyword evidence="3" id="KW-1185">Reference proteome</keyword>
<dbReference type="Proteomes" id="UP000018538">
    <property type="component" value="Unassembled WGS sequence"/>
</dbReference>
<dbReference type="AlphaFoldDB" id="V7PIF8"/>
<name>V7PIF8_PLAYE</name>
<proteinExistence type="predicted"/>
<evidence type="ECO:0000313" key="2">
    <source>
        <dbReference type="EMBL" id="ETB59214.1"/>
    </source>
</evidence>
<sequence>MYYLLKNTLNFDSFKNIKLDLINKIETSDISNSHEENEVFNFLKDKELSADELNFSKQRNLKNTLSMEKKLKHINSLKKYLNDITNIRYNEKSSSYKSKKKALSEGNLNVYSILEDFYKYENKTTQILKNETNMKTVILHDMFYETLHKKIEKNGFIKKQFIKNFLLKYVSKKCKNNNMKCILITNKIVINGKLNIYIQCCDKFIIGKDNNNKNTMVYLEKNIYKILIKKKLNFVKNNRNLKNCLKKLLLERNNIKTNQVRYAMKEIYLKKKLCLKNIKYEKYLSNSTNNHENIDMMRETNITLPLMDKQGLHVYNQNEFSNDMYKLEVTDIYENGNNLKARNSTNTINIDINSNKDEKHISRISLFKKCNEVFEINNLKDSINKNAFNQKNINLSIIRRMSTNNHRINKNHVKKNKDKNFHFLSNNINFYETLIKRSKCKENNFIKDNTFSDKNIIQNREINEIKEKIKTTLIGLNNIKKNNYKLKFCLEKEIIDNTIHHNELKKSITSLFNENTLQNNINGKTVKHPKNKKKSTNTSNSRQKYIEMGVEGNGEYTSNESNQIVNINLQTNVDCIYNKIKNENTNWKKYIENKTDEQEIFFNNFNADEFLERKCTQLKRGEEYLKETNNKINKKIYTLNKNELNENNLINRRNINNCKLVCEQKSDMIKDGESKLYNKIEVEPDNNFTNKLKNTDKKEVIDNVENYEKRITPDNMGNAENAENAENSENSENSENEYKEDTLINNIKNNNDTLISDKKNITQNTINSNNFTKSFTLNNMLPSSYKTTKEEFDIKNVRYIKKIINCEIYINSKFEKINERNKNAINIIEKYLNNRNRKTHIDFTKQKEGNKSCFKTNYIFENTKNEKKVKLLPNLYDHYACLLLNLKNSKVI</sequence>